<dbReference type="AlphaFoldDB" id="A0A017SA71"/>
<dbReference type="GeneID" id="63700656"/>
<organism evidence="3 4">
    <name type="scientific">Aspergillus ruber (strain CBS 135680)</name>
    <dbReference type="NCBI Taxonomy" id="1388766"/>
    <lineage>
        <taxon>Eukaryota</taxon>
        <taxon>Fungi</taxon>
        <taxon>Dikarya</taxon>
        <taxon>Ascomycota</taxon>
        <taxon>Pezizomycotina</taxon>
        <taxon>Eurotiomycetes</taxon>
        <taxon>Eurotiomycetidae</taxon>
        <taxon>Eurotiales</taxon>
        <taxon>Aspergillaceae</taxon>
        <taxon>Aspergillus</taxon>
        <taxon>Aspergillus subgen. Aspergillus</taxon>
    </lineage>
</organism>
<dbReference type="EMBL" id="KK088433">
    <property type="protein sequence ID" value="EYE93055.1"/>
    <property type="molecule type" value="Genomic_DNA"/>
</dbReference>
<dbReference type="PANTHER" id="PTHR28535:SF1">
    <property type="entry name" value="PROTEIN ZGRF1"/>
    <property type="match status" value="1"/>
</dbReference>
<reference evidence="4" key="1">
    <citation type="journal article" date="2014" name="Nat. Commun.">
        <title>Genomic adaptations of the halophilic Dead Sea filamentous fungus Eurotium rubrum.</title>
        <authorList>
            <person name="Kis-Papo T."/>
            <person name="Weig A.R."/>
            <person name="Riley R."/>
            <person name="Persoh D."/>
            <person name="Salamov A."/>
            <person name="Sun H."/>
            <person name="Lipzen A."/>
            <person name="Wasser S.P."/>
            <person name="Rambold G."/>
            <person name="Grigoriev I.V."/>
            <person name="Nevo E."/>
        </authorList>
    </citation>
    <scope>NUCLEOTIDE SEQUENCE [LARGE SCALE GENOMIC DNA]</scope>
    <source>
        <strain evidence="4">CBS 135680</strain>
    </source>
</reference>
<feature type="compositionally biased region" description="Pro residues" evidence="1">
    <location>
        <begin position="262"/>
        <end position="276"/>
    </location>
</feature>
<dbReference type="GO" id="GO:0006302">
    <property type="term" value="P:double-strand break repair"/>
    <property type="evidence" value="ECO:0007669"/>
    <property type="project" value="TreeGrafter"/>
</dbReference>
<feature type="domain" description="5'-3' DNA helicase ZGRF1-like N-terminal" evidence="2">
    <location>
        <begin position="19"/>
        <end position="99"/>
    </location>
</feature>
<dbReference type="InterPro" id="IPR018838">
    <property type="entry name" value="ZGRF1-like_N"/>
</dbReference>
<feature type="region of interest" description="Disordered" evidence="1">
    <location>
        <begin position="104"/>
        <end position="384"/>
    </location>
</feature>
<dbReference type="Pfam" id="PF10382">
    <property type="entry name" value="ZGRF1-like_N"/>
    <property type="match status" value="1"/>
</dbReference>
<dbReference type="GO" id="GO:0035861">
    <property type="term" value="C:site of double-strand break"/>
    <property type="evidence" value="ECO:0007669"/>
    <property type="project" value="TreeGrafter"/>
</dbReference>
<accession>A0A017SA71</accession>
<proteinExistence type="predicted"/>
<dbReference type="Proteomes" id="UP000019804">
    <property type="component" value="Unassembled WGS sequence"/>
</dbReference>
<protein>
    <recommendedName>
        <fullName evidence="2">5'-3' DNA helicase ZGRF1-like N-terminal domain-containing protein</fullName>
    </recommendedName>
</protein>
<dbReference type="GO" id="GO:0005634">
    <property type="term" value="C:nucleus"/>
    <property type="evidence" value="ECO:0007669"/>
    <property type="project" value="TreeGrafter"/>
</dbReference>
<evidence type="ECO:0000313" key="3">
    <source>
        <dbReference type="EMBL" id="EYE93055.1"/>
    </source>
</evidence>
<dbReference type="HOGENOM" id="CLU_789815_0_0_1"/>
<feature type="compositionally biased region" description="Pro residues" evidence="1">
    <location>
        <begin position="242"/>
        <end position="254"/>
    </location>
</feature>
<feature type="compositionally biased region" description="Low complexity" evidence="1">
    <location>
        <begin position="299"/>
        <end position="310"/>
    </location>
</feature>
<evidence type="ECO:0000313" key="4">
    <source>
        <dbReference type="Proteomes" id="UP000019804"/>
    </source>
</evidence>
<keyword evidence="4" id="KW-1185">Reference proteome</keyword>
<dbReference type="InterPro" id="IPR052800">
    <property type="entry name" value="DNA_Repair_Helicase_ZGRF1"/>
</dbReference>
<dbReference type="PANTHER" id="PTHR28535">
    <property type="entry name" value="ZINC FINGER GRF-TYPE CONTAINING 1"/>
    <property type="match status" value="1"/>
</dbReference>
<dbReference type="OrthoDB" id="6513042at2759"/>
<gene>
    <name evidence="3" type="ORF">EURHEDRAFT_483322</name>
</gene>
<evidence type="ECO:0000256" key="1">
    <source>
        <dbReference type="SAM" id="MobiDB-lite"/>
    </source>
</evidence>
<feature type="compositionally biased region" description="Pro residues" evidence="1">
    <location>
        <begin position="215"/>
        <end position="230"/>
    </location>
</feature>
<name>A0A017SA71_ASPRC</name>
<evidence type="ECO:0000259" key="2">
    <source>
        <dbReference type="Pfam" id="PF10382"/>
    </source>
</evidence>
<feature type="non-terminal residue" evidence="3">
    <location>
        <position position="384"/>
    </location>
</feature>
<dbReference type="PRINTS" id="PR01217">
    <property type="entry name" value="PRICHEXTENSN"/>
</dbReference>
<sequence length="384" mass="42816">MVSSSPSLTVPLTQSTAQVLKFRCLFTHDLRRKAKRWQDGFVRYHTFNKRVMVFDDQGNFVGDLHWRQEEMIQDGDELGLDGGVLIQVGESMEKTETDLSPLFERRKASQTSPSQPSRSQTRNFPVRSSQPSSQSSRSLNDLLGIRRTPIERFRAPSERPPPQLVEIPETRPAKRQRTVPSHPPQRPPVIDLSEPSSARAPAKEPTPRPRRAQPLYPPSAAPNRPTPTPPITQARTIKVPEEPQPPAPVRPIPAPTTVQPRKNPPPPPARPIPTPTPTQGTRENPEQIPQKLSENAQPSMHSSFSSSSSSTPRNTLQLSREKPRRKLVYRALLPSQTNVSEMGSNRASPLSEQREPQEALKPVAPDPVSTDVQMTSDDSTLDVL</sequence>
<feature type="compositionally biased region" description="Basic and acidic residues" evidence="1">
    <location>
        <begin position="148"/>
        <end position="157"/>
    </location>
</feature>
<dbReference type="RefSeq" id="XP_040636743.1">
    <property type="nucleotide sequence ID" value="XM_040785532.1"/>
</dbReference>
<feature type="compositionally biased region" description="Low complexity" evidence="1">
    <location>
        <begin position="109"/>
        <end position="138"/>
    </location>
</feature>
<feature type="compositionally biased region" description="Polar residues" evidence="1">
    <location>
        <begin position="334"/>
        <end position="351"/>
    </location>
</feature>